<dbReference type="EMBL" id="JBBPBN010000003">
    <property type="protein sequence ID" value="KAK9043420.1"/>
    <property type="molecule type" value="Genomic_DNA"/>
</dbReference>
<sequence>MIRPAGVFPLCPATLMLVVVGSGATSPLAWVGSLHFWSVELSRISALLGVEQIGPWCSIEVCQSNMSFSSSEERLTFSMLPAPSNCCGVDFGRVAA</sequence>
<comment type="caution">
    <text evidence="1">The sequence shown here is derived from an EMBL/GenBank/DDBJ whole genome shotgun (WGS) entry which is preliminary data.</text>
</comment>
<evidence type="ECO:0000313" key="1">
    <source>
        <dbReference type="EMBL" id="KAK9043420.1"/>
    </source>
</evidence>
<protein>
    <recommendedName>
        <fullName evidence="3">Secreted protein</fullName>
    </recommendedName>
</protein>
<reference evidence="1 2" key="1">
    <citation type="journal article" date="2024" name="G3 (Bethesda)">
        <title>Genome assembly of Hibiscus sabdariffa L. provides insights into metabolisms of medicinal natural products.</title>
        <authorList>
            <person name="Kim T."/>
        </authorList>
    </citation>
    <scope>NUCLEOTIDE SEQUENCE [LARGE SCALE GENOMIC DNA]</scope>
    <source>
        <strain evidence="1">TK-2024</strain>
        <tissue evidence="1">Old leaves</tissue>
    </source>
</reference>
<dbReference type="Proteomes" id="UP001396334">
    <property type="component" value="Unassembled WGS sequence"/>
</dbReference>
<evidence type="ECO:0008006" key="3">
    <source>
        <dbReference type="Google" id="ProtNLM"/>
    </source>
</evidence>
<proteinExistence type="predicted"/>
<accession>A0ABR2U143</accession>
<organism evidence="1 2">
    <name type="scientific">Hibiscus sabdariffa</name>
    <name type="common">roselle</name>
    <dbReference type="NCBI Taxonomy" id="183260"/>
    <lineage>
        <taxon>Eukaryota</taxon>
        <taxon>Viridiplantae</taxon>
        <taxon>Streptophyta</taxon>
        <taxon>Embryophyta</taxon>
        <taxon>Tracheophyta</taxon>
        <taxon>Spermatophyta</taxon>
        <taxon>Magnoliopsida</taxon>
        <taxon>eudicotyledons</taxon>
        <taxon>Gunneridae</taxon>
        <taxon>Pentapetalae</taxon>
        <taxon>rosids</taxon>
        <taxon>malvids</taxon>
        <taxon>Malvales</taxon>
        <taxon>Malvaceae</taxon>
        <taxon>Malvoideae</taxon>
        <taxon>Hibiscus</taxon>
    </lineage>
</organism>
<name>A0ABR2U143_9ROSI</name>
<keyword evidence="2" id="KW-1185">Reference proteome</keyword>
<evidence type="ECO:0000313" key="2">
    <source>
        <dbReference type="Proteomes" id="UP001396334"/>
    </source>
</evidence>
<gene>
    <name evidence="1" type="ORF">V6N11_071765</name>
</gene>